<gene>
    <name evidence="1" type="ORF">L1049_022995</name>
</gene>
<dbReference type="AlphaFoldDB" id="A0AAP0RDB6"/>
<comment type="caution">
    <text evidence="1">The sequence shown here is derived from an EMBL/GenBank/DDBJ whole genome shotgun (WGS) entry which is preliminary data.</text>
</comment>
<reference evidence="1 2" key="1">
    <citation type="journal article" date="2024" name="Plant J.">
        <title>Genome sequences and population genomics reveal climatic adaptation and genomic divergence between two closely related sweetgum species.</title>
        <authorList>
            <person name="Xu W.Q."/>
            <person name="Ren C.Q."/>
            <person name="Zhang X.Y."/>
            <person name="Comes H.P."/>
            <person name="Liu X.H."/>
            <person name="Li Y.G."/>
            <person name="Kettle C.J."/>
            <person name="Jalonen R."/>
            <person name="Gaisberger H."/>
            <person name="Ma Y.Z."/>
            <person name="Qiu Y.X."/>
        </authorList>
    </citation>
    <scope>NUCLEOTIDE SEQUENCE [LARGE SCALE GENOMIC DNA]</scope>
    <source>
        <strain evidence="1">Hangzhou</strain>
    </source>
</reference>
<dbReference type="EMBL" id="JBBPBK010000011">
    <property type="protein sequence ID" value="KAK9275727.1"/>
    <property type="molecule type" value="Genomic_DNA"/>
</dbReference>
<evidence type="ECO:0000313" key="1">
    <source>
        <dbReference type="EMBL" id="KAK9275727.1"/>
    </source>
</evidence>
<keyword evidence="2" id="KW-1185">Reference proteome</keyword>
<evidence type="ECO:0000313" key="2">
    <source>
        <dbReference type="Proteomes" id="UP001415857"/>
    </source>
</evidence>
<organism evidence="1 2">
    <name type="scientific">Liquidambar formosana</name>
    <name type="common">Formosan gum</name>
    <dbReference type="NCBI Taxonomy" id="63359"/>
    <lineage>
        <taxon>Eukaryota</taxon>
        <taxon>Viridiplantae</taxon>
        <taxon>Streptophyta</taxon>
        <taxon>Embryophyta</taxon>
        <taxon>Tracheophyta</taxon>
        <taxon>Spermatophyta</taxon>
        <taxon>Magnoliopsida</taxon>
        <taxon>eudicotyledons</taxon>
        <taxon>Gunneridae</taxon>
        <taxon>Pentapetalae</taxon>
        <taxon>Saxifragales</taxon>
        <taxon>Altingiaceae</taxon>
        <taxon>Liquidambar</taxon>
    </lineage>
</organism>
<proteinExistence type="predicted"/>
<accession>A0AAP0RDB6</accession>
<name>A0AAP0RDB6_LIQFO</name>
<dbReference type="Proteomes" id="UP001415857">
    <property type="component" value="Unassembled WGS sequence"/>
</dbReference>
<sequence length="155" mass="17293">MRIPGSSAAQDLVAFDDGSVVVVTESALDGHDPSHESNALGREIWADLSVVYRVIRVVSQTALARISCVWLRCRAHQKITIRGMFVRFNGNGRNMSFLGQSIMYYGLKFEDDIALHAILSNPLKVQIAYRQGLEKTKWRDGALRETSKVDLSAQI</sequence>
<protein>
    <submittedName>
        <fullName evidence="1">Uncharacterized protein</fullName>
    </submittedName>
</protein>